<dbReference type="STRING" id="28116.Bovatus_03541"/>
<dbReference type="KEGG" id="boa:Bovatus_03541"/>
<dbReference type="AlphaFoldDB" id="A0A139KUX5"/>
<gene>
    <name evidence="6" type="ORF">SAMN05192581_102030</name>
    <name evidence="7" type="ORF">SAMN05192582_10827</name>
</gene>
<evidence type="ECO:0000313" key="6">
    <source>
        <dbReference type="EMBL" id="SDB77329.1"/>
    </source>
</evidence>
<dbReference type="Proteomes" id="UP000183670">
    <property type="component" value="Unassembled WGS sequence"/>
</dbReference>
<evidence type="ECO:0000313" key="8">
    <source>
        <dbReference type="Proteomes" id="UP000181870"/>
    </source>
</evidence>
<keyword evidence="2 5" id="KW-0812">Transmembrane</keyword>
<name>A0A139KUX5_BACOV</name>
<feature type="transmembrane region" description="Helical" evidence="5">
    <location>
        <begin position="136"/>
        <end position="160"/>
    </location>
</feature>
<proteinExistence type="predicted"/>
<evidence type="ECO:0000313" key="9">
    <source>
        <dbReference type="Proteomes" id="UP000183670"/>
    </source>
</evidence>
<evidence type="ECO:0000256" key="3">
    <source>
        <dbReference type="ARBA" id="ARBA00022989"/>
    </source>
</evidence>
<organism evidence="7 8">
    <name type="scientific">Bacteroides ovatus</name>
    <dbReference type="NCBI Taxonomy" id="28116"/>
    <lineage>
        <taxon>Bacteria</taxon>
        <taxon>Pseudomonadati</taxon>
        <taxon>Bacteroidota</taxon>
        <taxon>Bacteroidia</taxon>
        <taxon>Bacteroidales</taxon>
        <taxon>Bacteroidaceae</taxon>
        <taxon>Bacteroides</taxon>
    </lineage>
</organism>
<dbReference type="PANTHER" id="PTHR37306:SF1">
    <property type="entry name" value="COLICIN V PRODUCTION PROTEIN"/>
    <property type="match status" value="1"/>
</dbReference>
<keyword evidence="3 5" id="KW-1133">Transmembrane helix</keyword>
<feature type="transmembrane region" description="Helical" evidence="5">
    <location>
        <begin position="103"/>
        <end position="124"/>
    </location>
</feature>
<evidence type="ECO:0000256" key="2">
    <source>
        <dbReference type="ARBA" id="ARBA00022692"/>
    </source>
</evidence>
<dbReference type="GO" id="GO:0009403">
    <property type="term" value="P:toxin biosynthetic process"/>
    <property type="evidence" value="ECO:0007669"/>
    <property type="project" value="InterPro"/>
</dbReference>
<dbReference type="PATRIC" id="fig|28116.10.peg.4054"/>
<comment type="subcellular location">
    <subcellularLocation>
        <location evidence="1">Membrane</location>
        <topology evidence="1">Multi-pass membrane protein</topology>
    </subcellularLocation>
</comment>
<dbReference type="EMBL" id="FMYE01000020">
    <property type="protein sequence ID" value="SDB77329.1"/>
    <property type="molecule type" value="Genomic_DNA"/>
</dbReference>
<evidence type="ECO:0000313" key="7">
    <source>
        <dbReference type="EMBL" id="SDI84819.1"/>
    </source>
</evidence>
<feature type="transmembrane region" description="Helical" evidence="5">
    <location>
        <begin position="39"/>
        <end position="59"/>
    </location>
</feature>
<dbReference type="GO" id="GO:0016020">
    <property type="term" value="C:membrane"/>
    <property type="evidence" value="ECO:0007669"/>
    <property type="project" value="UniProtKB-SubCell"/>
</dbReference>
<feature type="transmembrane region" description="Helical" evidence="5">
    <location>
        <begin position="12"/>
        <end position="33"/>
    </location>
</feature>
<dbReference type="Pfam" id="PF02674">
    <property type="entry name" value="Colicin_V"/>
    <property type="match status" value="1"/>
</dbReference>
<dbReference type="EMBL" id="FNDO01000082">
    <property type="protein sequence ID" value="SDI84819.1"/>
    <property type="molecule type" value="Genomic_DNA"/>
</dbReference>
<evidence type="ECO:0000256" key="1">
    <source>
        <dbReference type="ARBA" id="ARBA00004141"/>
    </source>
</evidence>
<dbReference type="PANTHER" id="PTHR37306">
    <property type="entry name" value="COLICIN V PRODUCTION PROTEIN"/>
    <property type="match status" value="1"/>
</dbReference>
<feature type="transmembrane region" description="Helical" evidence="5">
    <location>
        <begin position="66"/>
        <end position="83"/>
    </location>
</feature>
<protein>
    <submittedName>
        <fullName evidence="7">Membrane protein required for colicin V production</fullName>
    </submittedName>
</protein>
<keyword evidence="4 5" id="KW-0472">Membrane</keyword>
<sequence>MVLFAEHHLTTLFFIIRHLLIIISLYTTYWFIAYNIINVATIDIIILIVIGAGAIVGFVKGFIRQLASILGLIVGLLAAKALYASLAEKLCPTVTDSMTVAQVLAFIMIWIAVPLIFVLIASLLTKAMQAISLNWLNRWLGSGLGALKFLLLTSVVIGAIEFVDSDNKLISATKKEESLLYYPMETFAGIFFPAAKNMTQQYILENKDKDATRTQ</sequence>
<evidence type="ECO:0000256" key="5">
    <source>
        <dbReference type="SAM" id="Phobius"/>
    </source>
</evidence>
<accession>A0A139KUX5</accession>
<dbReference type="Proteomes" id="UP000181870">
    <property type="component" value="Unassembled WGS sequence"/>
</dbReference>
<evidence type="ECO:0000256" key="4">
    <source>
        <dbReference type="ARBA" id="ARBA00023136"/>
    </source>
</evidence>
<dbReference type="InterPro" id="IPR003825">
    <property type="entry name" value="Colicin-V_CvpA"/>
</dbReference>
<reference evidence="8 9" key="1">
    <citation type="submission" date="2016-10" db="EMBL/GenBank/DDBJ databases">
        <authorList>
            <person name="de Groot N.N."/>
        </authorList>
    </citation>
    <scope>NUCLEOTIDE SEQUENCE [LARGE SCALE GENOMIC DNA]</scope>
    <source>
        <strain evidence="6 9">NLAE-zl-C500</strain>
        <strain evidence="7 8">NLAE-zl-C57</strain>
    </source>
</reference>